<dbReference type="eggNOG" id="COG4641">
    <property type="taxonomic scope" value="Bacteria"/>
</dbReference>
<evidence type="ECO:0000313" key="2">
    <source>
        <dbReference type="EMBL" id="ADU47655.1"/>
    </source>
</evidence>
<proteinExistence type="predicted"/>
<dbReference type="AlphaFoldDB" id="E6SE42"/>
<keyword evidence="2" id="KW-0808">Transferase</keyword>
<name>E6SE42_INTC7</name>
<dbReference type="GO" id="GO:0016740">
    <property type="term" value="F:transferase activity"/>
    <property type="evidence" value="ECO:0007669"/>
    <property type="project" value="UniProtKB-KW"/>
</dbReference>
<dbReference type="Proteomes" id="UP000008914">
    <property type="component" value="Chromosome"/>
</dbReference>
<dbReference type="InterPro" id="IPR029044">
    <property type="entry name" value="Nucleotide-diphossugar_trans"/>
</dbReference>
<keyword evidence="3" id="KW-1185">Reference proteome</keyword>
<dbReference type="Gene3D" id="3.40.50.2000">
    <property type="entry name" value="Glycogen Phosphorylase B"/>
    <property type="match status" value="1"/>
</dbReference>
<evidence type="ECO:0000313" key="3">
    <source>
        <dbReference type="Proteomes" id="UP000008914"/>
    </source>
</evidence>
<protein>
    <submittedName>
        <fullName evidence="2">Glycosyl transferase family 2</fullName>
    </submittedName>
</protein>
<dbReference type="HOGENOM" id="CLU_015963_0_0_11"/>
<dbReference type="EMBL" id="CP002343">
    <property type="protein sequence ID" value="ADU47655.1"/>
    <property type="molecule type" value="Genomic_DNA"/>
</dbReference>
<dbReference type="SUPFAM" id="SSF53448">
    <property type="entry name" value="Nucleotide-diphospho-sugar transferases"/>
    <property type="match status" value="1"/>
</dbReference>
<dbReference type="CDD" id="cd00761">
    <property type="entry name" value="Glyco_tranf_GTA_type"/>
    <property type="match status" value="1"/>
</dbReference>
<gene>
    <name evidence="2" type="ordered locus">Intca_1134</name>
</gene>
<dbReference type="SUPFAM" id="SSF53756">
    <property type="entry name" value="UDP-Glycosyltransferase/glycogen phosphorylase"/>
    <property type="match status" value="1"/>
</dbReference>
<dbReference type="STRING" id="710696.Intca_1134"/>
<sequence>MSIAREVLADPRTAAWHLRRGGVSQVRTWARRRTIFGRPLNLDGHQALGAPEFPAWPLPDRPPRRPDLRVGVILDDFSRLAFRYEWDQVELTAAGWRAEVAAPRRIDLLFVESAWHGNGDSWQYALTGPTAPRPALVDLLEWCRAEGVPTVFWNKEDPVHYDDFLDTARLFDHVWTTDSERLPDYERDLGHDRVGVLPFAAQQSIHNPVRPSRGHQARDIAFAGMYFAHKYPERREQMDLLLGAAERVSSRMPLGLEIFSRHLGGDDRYQFPGSLGDRVVGSLSYEQTLSAYRGYKMFLNVNSVVGSPSMCARRIFEITACGTPVVSTPSAAIGGFFPGDEVVQVSEPREAEWTLRALYNSPELRDRMVHSAQRRIWAEHTYTRRVDEVLAGAGFAAHRVKRPTVSALVSTNRPHQLDHVLSTLAAQQDVDLEVAVLTHGFEGASAVRDKARSLGIEHLVTLEAPADVPLGACLNRLVAAASGDLVAKIDDDDLYGPHYLRDQLNALDYSGADVVGKQAHHMYLKAEDLTIVRFPEREHRFTDFVMGPTIVTSRAVAVVNPFPEVRRGEDTGFLRGVSDAGAQIYSTDRFGFIQIRNTHAGAHTWESGAYELLSSGRVLASGNMNGHVMR</sequence>
<dbReference type="KEGG" id="ica:Intca_1134"/>
<organism evidence="2 3">
    <name type="scientific">Intrasporangium calvum (strain ATCC 23552 / DSM 43043 / JCM 3097 / NBRC 12989 / NCIMB 10167 / NRRL B-3866 / 7 KIP)</name>
    <dbReference type="NCBI Taxonomy" id="710696"/>
    <lineage>
        <taxon>Bacteria</taxon>
        <taxon>Bacillati</taxon>
        <taxon>Actinomycetota</taxon>
        <taxon>Actinomycetes</taxon>
        <taxon>Micrococcales</taxon>
        <taxon>Intrasporangiaceae</taxon>
        <taxon>Intrasporangium</taxon>
    </lineage>
</organism>
<dbReference type="InterPro" id="IPR055259">
    <property type="entry name" value="YkvP/CgeB_Glyco_trans-like"/>
</dbReference>
<dbReference type="RefSeq" id="WP_013491973.1">
    <property type="nucleotide sequence ID" value="NC_014830.1"/>
</dbReference>
<accession>E6SE42</accession>
<dbReference type="Gene3D" id="3.90.550.10">
    <property type="entry name" value="Spore Coat Polysaccharide Biosynthesis Protein SpsA, Chain A"/>
    <property type="match status" value="1"/>
</dbReference>
<evidence type="ECO:0000259" key="1">
    <source>
        <dbReference type="Pfam" id="PF13524"/>
    </source>
</evidence>
<dbReference type="Pfam" id="PF13524">
    <property type="entry name" value="Glyco_trans_1_2"/>
    <property type="match status" value="1"/>
</dbReference>
<dbReference type="eggNOG" id="COG0463">
    <property type="taxonomic scope" value="Bacteria"/>
</dbReference>
<feature type="domain" description="Spore protein YkvP/CgeB glycosyl transferase-like" evidence="1">
    <location>
        <begin position="262"/>
        <end position="391"/>
    </location>
</feature>
<reference evidence="2 3" key="1">
    <citation type="journal article" date="2010" name="Stand. Genomic Sci.">
        <title>Complete genome sequence of Intrasporangium calvum type strain (7 KIP).</title>
        <authorList>
            <person name="Del Rio T.G."/>
            <person name="Chertkov O."/>
            <person name="Yasawong M."/>
            <person name="Lucas S."/>
            <person name="Deshpande S."/>
            <person name="Cheng J.F."/>
            <person name="Detter C."/>
            <person name="Tapia R."/>
            <person name="Han C."/>
            <person name="Goodwin L."/>
            <person name="Pitluck S."/>
            <person name="Liolios K."/>
            <person name="Ivanova N."/>
            <person name="Mavromatis K."/>
            <person name="Pati A."/>
            <person name="Chen A."/>
            <person name="Palaniappan K."/>
            <person name="Land M."/>
            <person name="Hauser L."/>
            <person name="Chang Y.J."/>
            <person name="Jeffries C.D."/>
            <person name="Rohde M."/>
            <person name="Pukall R."/>
            <person name="Sikorski J."/>
            <person name="Goker M."/>
            <person name="Woyke T."/>
            <person name="Bristow J."/>
            <person name="Eisen J.A."/>
            <person name="Markowitz V."/>
            <person name="Hugenholtz P."/>
            <person name="Kyrpides N.C."/>
            <person name="Klenk H.P."/>
            <person name="Lapidus A."/>
        </authorList>
    </citation>
    <scope>NUCLEOTIDE SEQUENCE [LARGE SCALE GENOMIC DNA]</scope>
    <source>
        <strain evidence="3">ATCC 23552 / DSM 43043 / JCM 3097 / NBRC 12989 / 7 KIP</strain>
    </source>
</reference>
<dbReference type="OrthoDB" id="6713581at2"/>